<dbReference type="PROSITE" id="PS01046">
    <property type="entry name" value="LON_SER"/>
    <property type="match status" value="1"/>
</dbReference>
<dbReference type="InterPro" id="IPR004815">
    <property type="entry name" value="Lon_bac/euk-typ"/>
</dbReference>
<dbReference type="SMART" id="SM00464">
    <property type="entry name" value="LON"/>
    <property type="match status" value="1"/>
</dbReference>
<dbReference type="Pfam" id="PF00004">
    <property type="entry name" value="AAA"/>
    <property type="match status" value="1"/>
</dbReference>
<dbReference type="GO" id="GO:0005782">
    <property type="term" value="C:peroxisomal matrix"/>
    <property type="evidence" value="ECO:0007669"/>
    <property type="project" value="UniProtKB-SubCell"/>
</dbReference>
<dbReference type="Gene3D" id="1.10.8.60">
    <property type="match status" value="1"/>
</dbReference>
<keyword evidence="4 8" id="KW-0378">Hydrolase</keyword>
<dbReference type="FunFam" id="1.20.5.5270:FF:000002">
    <property type="entry name" value="Lon protease homolog"/>
    <property type="match status" value="1"/>
</dbReference>
<dbReference type="GO" id="GO:0004176">
    <property type="term" value="F:ATP-dependent peptidase activity"/>
    <property type="evidence" value="ECO:0007669"/>
    <property type="project" value="UniProtKB-UniRule"/>
</dbReference>
<keyword evidence="5 8" id="KW-0720">Serine protease</keyword>
<dbReference type="Gene3D" id="2.30.130.40">
    <property type="entry name" value="LON domain-like"/>
    <property type="match status" value="1"/>
</dbReference>
<dbReference type="Gene3D" id="3.30.230.10">
    <property type="match status" value="1"/>
</dbReference>
<dbReference type="PRINTS" id="PR00830">
    <property type="entry name" value="ENDOLAPTASE"/>
</dbReference>
<dbReference type="Gene3D" id="3.40.50.300">
    <property type="entry name" value="P-loop containing nucleotide triphosphate hydrolases"/>
    <property type="match status" value="1"/>
</dbReference>
<dbReference type="Gene3D" id="1.20.58.1480">
    <property type="match status" value="1"/>
</dbReference>
<keyword evidence="7 8" id="KW-0576">Peroxisome</keyword>
<accession>A0A1Y0JYR4</accession>
<dbReference type="AlphaFoldDB" id="A0A1Y0JYR4"/>
<dbReference type="PROSITE" id="PS51787">
    <property type="entry name" value="LON_N"/>
    <property type="match status" value="1"/>
</dbReference>
<evidence type="ECO:0000256" key="1">
    <source>
        <dbReference type="ARBA" id="ARBA00004253"/>
    </source>
</evidence>
<dbReference type="InterPro" id="IPR003111">
    <property type="entry name" value="Lon_prtase_N"/>
</dbReference>
<proteinExistence type="evidence at transcript level"/>
<dbReference type="InterPro" id="IPR046336">
    <property type="entry name" value="Lon_prtase_N_sf"/>
</dbReference>
<dbReference type="InterPro" id="IPR020568">
    <property type="entry name" value="Ribosomal_Su5_D2-typ_SF"/>
</dbReference>
<evidence type="ECO:0000256" key="9">
    <source>
        <dbReference type="PIRNR" id="PIRNR001174"/>
    </source>
</evidence>
<dbReference type="Pfam" id="PF22667">
    <property type="entry name" value="Lon_lid"/>
    <property type="match status" value="1"/>
</dbReference>
<evidence type="ECO:0000256" key="2">
    <source>
        <dbReference type="ARBA" id="ARBA00022670"/>
    </source>
</evidence>
<comment type="function">
    <text evidence="8">ATP-dependent serine protease that mediates the selective degradation of misfolded and unassembled polypeptides in the peroxisomal matrix. Necessary for type 2 peroxisome targeting signal (PTS2)-containing protein processing and facilitates peroxisome matrix protein import.</text>
</comment>
<dbReference type="Pfam" id="PF02190">
    <property type="entry name" value="LON_substr_bdg"/>
    <property type="match status" value="1"/>
</dbReference>
<feature type="active site" evidence="8 10">
    <location>
        <position position="827"/>
    </location>
</feature>
<dbReference type="SUPFAM" id="SSF54211">
    <property type="entry name" value="Ribosomal protein S5 domain 2-like"/>
    <property type="match status" value="1"/>
</dbReference>
<dbReference type="SUPFAM" id="SSF88697">
    <property type="entry name" value="PUA domain-like"/>
    <property type="match status" value="1"/>
</dbReference>
<dbReference type="PROSITE" id="PS51786">
    <property type="entry name" value="LON_PROTEOLYTIC"/>
    <property type="match status" value="1"/>
</dbReference>
<evidence type="ECO:0000259" key="15">
    <source>
        <dbReference type="PROSITE" id="PS51787"/>
    </source>
</evidence>
<comment type="similarity">
    <text evidence="8 9 12 13">Belongs to the peptidase S16 family.</text>
</comment>
<evidence type="ECO:0000256" key="6">
    <source>
        <dbReference type="ARBA" id="ARBA00022840"/>
    </source>
</evidence>
<evidence type="ECO:0000313" key="16">
    <source>
        <dbReference type="EMBL" id="ARU77135.1"/>
    </source>
</evidence>
<dbReference type="EMBL" id="KX611379">
    <property type="protein sequence ID" value="ARU77135.1"/>
    <property type="molecule type" value="mRNA"/>
</dbReference>
<sequence length="888" mass="98277">MAESVELPNRLAILPFRNKVLLPGAIIRIRCTSPSSVKLVEQELWQREEKGLIGILPVRDATETTSVGPTLSPGVATDSGEGSSKIHLGTSDSHKFDGKNQQEFIHWHTRGVAARALHLSRGVEKPSGRVTYIVVLEGLCRFSVQELSTRGTYYTARIASADMTKAEMEQVEQDPDFIVLSRQFKATAMELISLLEQKQKTGARTKVLLETVPVHKLADIFVASFEISFEEQLSMLDSVDVKVRISKATELVDRHLQSIRVAEKITQKVEGQLSKTQKEFFLRQQMRAIKEELGDNDDDEDDVAALERKMEGAGMPPDIWKHAQRELRRLKKMQPQQPGYSSSRVYLELLADLPWQKASEELELDLRAARERLDSDHYGLVKVKQRIIEYLAVRKLKPEARGPVLCFVGPPGVGKTSLASSIAAALGRKFVRISLGGVKDEADIRGHRRTYIGSMPGRLIDGLKRAAICNPVMLLDEIDKTGSDVRGDPASALLEVLDPEQNKTFNDHYLNVPFDLSKVVFVATANRVQPIPPALLDRMEVIELPGYTPEEKLRIAMRHLIPRVLDQHGLNAEYLQIPEAMVKLVIQRYTREAGVRNLERNLASLARAAAVRVAEQEHSLPLTKDVHHLGSPLLESRLADGGEVEMEVIPMGVSNHEISTAFRVSSPFVVDEAMLEKILGPPRYDDKETAERVSSPGVSVGLVWTAFGGEVQFVEATAMVGKGDLHLTGQLGDVIKESAQIALTWVRSRAAELKLASTEGVNLLEGRDVHIHFPAGAVPKDGPSAGVTLVTSLVSLFSQRRVRADTAMTGEMTLRGLVLPVGGIKDKVLAAHRYGIKRVILPERNLKDLVEVPSAVLGNLEILLAKRMEDVLEHAFEGGCPWRQHSKL</sequence>
<dbReference type="GO" id="GO:0004252">
    <property type="term" value="F:serine-type endopeptidase activity"/>
    <property type="evidence" value="ECO:0007669"/>
    <property type="project" value="UniProtKB-UniRule"/>
</dbReference>
<dbReference type="NCBIfam" id="TIGR00763">
    <property type="entry name" value="lon"/>
    <property type="match status" value="1"/>
</dbReference>
<comment type="subcellular location">
    <subcellularLocation>
        <location evidence="1 8">Peroxisome matrix</location>
    </subcellularLocation>
</comment>
<dbReference type="Pfam" id="PF05362">
    <property type="entry name" value="Lon_C"/>
    <property type="match status" value="1"/>
</dbReference>
<dbReference type="GO" id="GO:0016887">
    <property type="term" value="F:ATP hydrolysis activity"/>
    <property type="evidence" value="ECO:0007669"/>
    <property type="project" value="UniProtKB-UniRule"/>
</dbReference>
<keyword evidence="2 8" id="KW-0645">Protease</keyword>
<dbReference type="InterPro" id="IPR027065">
    <property type="entry name" value="Lon_Prtase"/>
</dbReference>
<dbReference type="GO" id="GO:0006515">
    <property type="term" value="P:protein quality control for misfolded or incompletely synthesized proteins"/>
    <property type="evidence" value="ECO:0007669"/>
    <property type="project" value="UniProtKB-UniRule"/>
</dbReference>
<dbReference type="InterPro" id="IPR003593">
    <property type="entry name" value="AAA+_ATPase"/>
</dbReference>
<evidence type="ECO:0000256" key="8">
    <source>
        <dbReference type="HAMAP-Rule" id="MF_03121"/>
    </source>
</evidence>
<dbReference type="InterPro" id="IPR008268">
    <property type="entry name" value="Peptidase_S16_AS"/>
</dbReference>
<dbReference type="InterPro" id="IPR054594">
    <property type="entry name" value="Lon_lid"/>
</dbReference>
<evidence type="ECO:0000256" key="11">
    <source>
        <dbReference type="PIRSR" id="PIRSR001174-2"/>
    </source>
</evidence>
<feature type="domain" description="Lon proteolytic" evidence="14">
    <location>
        <begin position="693"/>
        <end position="878"/>
    </location>
</feature>
<dbReference type="InterPro" id="IPR003959">
    <property type="entry name" value="ATPase_AAA_core"/>
</dbReference>
<dbReference type="SUPFAM" id="SSF52540">
    <property type="entry name" value="P-loop containing nucleoside triphosphate hydrolases"/>
    <property type="match status" value="1"/>
</dbReference>
<dbReference type="InterPro" id="IPR014721">
    <property type="entry name" value="Ribsml_uS5_D2-typ_fold_subgr"/>
</dbReference>
<dbReference type="GO" id="GO:0005524">
    <property type="term" value="F:ATP binding"/>
    <property type="evidence" value="ECO:0007669"/>
    <property type="project" value="UniProtKB-UniRule"/>
</dbReference>
<name>A0A1Y0JYR4_VACCO</name>
<evidence type="ECO:0000256" key="7">
    <source>
        <dbReference type="ARBA" id="ARBA00023140"/>
    </source>
</evidence>
<dbReference type="PIRSF" id="PIRSF001174">
    <property type="entry name" value="Lon_proteas"/>
    <property type="match status" value="1"/>
</dbReference>
<dbReference type="GO" id="GO:0016558">
    <property type="term" value="P:protein import into peroxisome matrix"/>
    <property type="evidence" value="ECO:0007669"/>
    <property type="project" value="UniProtKB-UniRule"/>
</dbReference>
<evidence type="ECO:0000259" key="14">
    <source>
        <dbReference type="PROSITE" id="PS51786"/>
    </source>
</evidence>
<dbReference type="FunFam" id="1.20.58.1480:FF:000005">
    <property type="entry name" value="Lon protease homolog 2, peroxisomal"/>
    <property type="match status" value="1"/>
</dbReference>
<organism evidence="16">
    <name type="scientific">Vaccinium corymbosum</name>
    <name type="common">Highbush blueberry</name>
    <dbReference type="NCBI Taxonomy" id="69266"/>
    <lineage>
        <taxon>Eukaryota</taxon>
        <taxon>Viridiplantae</taxon>
        <taxon>Streptophyta</taxon>
        <taxon>Embryophyta</taxon>
        <taxon>Tracheophyta</taxon>
        <taxon>Spermatophyta</taxon>
        <taxon>Magnoliopsida</taxon>
        <taxon>eudicotyledons</taxon>
        <taxon>Gunneridae</taxon>
        <taxon>Pentapetalae</taxon>
        <taxon>asterids</taxon>
        <taxon>Ericales</taxon>
        <taxon>Ericaceae</taxon>
        <taxon>Vaccinioideae</taxon>
        <taxon>Vaccinieae</taxon>
        <taxon>Vaccinium</taxon>
    </lineage>
</organism>
<dbReference type="Gene3D" id="1.20.5.5270">
    <property type="match status" value="1"/>
</dbReference>
<dbReference type="EC" id="3.4.21.-" evidence="8"/>
<dbReference type="GO" id="GO:0016485">
    <property type="term" value="P:protein processing"/>
    <property type="evidence" value="ECO:0007669"/>
    <property type="project" value="UniProtKB-UniRule"/>
</dbReference>
<dbReference type="SMART" id="SM00382">
    <property type="entry name" value="AAA"/>
    <property type="match status" value="1"/>
</dbReference>
<keyword evidence="6 8" id="KW-0067">ATP-binding</keyword>
<keyword evidence="3 8" id="KW-0547">Nucleotide-binding</keyword>
<evidence type="ECO:0000256" key="4">
    <source>
        <dbReference type="ARBA" id="ARBA00022801"/>
    </source>
</evidence>
<dbReference type="FunFam" id="3.30.230.10:FF:000019">
    <property type="entry name" value="Lon protease homolog 2, peroxisomal"/>
    <property type="match status" value="1"/>
</dbReference>
<dbReference type="InterPro" id="IPR015947">
    <property type="entry name" value="PUA-like_sf"/>
</dbReference>
<dbReference type="FunFam" id="3.40.50.300:FF:000651">
    <property type="entry name" value="Lon protease homolog 2, peroxisomal"/>
    <property type="match status" value="1"/>
</dbReference>
<evidence type="ECO:0000256" key="10">
    <source>
        <dbReference type="PIRSR" id="PIRSR001174-1"/>
    </source>
</evidence>
<feature type="active site" evidence="8 10">
    <location>
        <position position="784"/>
    </location>
</feature>
<dbReference type="CDD" id="cd19500">
    <property type="entry name" value="RecA-like_Lon"/>
    <property type="match status" value="1"/>
</dbReference>
<dbReference type="InterPro" id="IPR027417">
    <property type="entry name" value="P-loop_NTPase"/>
</dbReference>
<evidence type="ECO:0000256" key="13">
    <source>
        <dbReference type="RuleBase" id="RU000591"/>
    </source>
</evidence>
<dbReference type="InterPro" id="IPR027501">
    <property type="entry name" value="Lonp2_euk"/>
</dbReference>
<dbReference type="HAMAP" id="MF_03121">
    <property type="entry name" value="lonp2_euk"/>
    <property type="match status" value="1"/>
</dbReference>
<protein>
    <recommendedName>
        <fullName evidence="8">Lon protease homolog 2, peroxisomal</fullName>
        <ecNumber evidence="8">3.4.21.-</ecNumber>
    </recommendedName>
</protein>
<reference evidence="16" key="1">
    <citation type="submission" date="2016-07" db="EMBL/GenBank/DDBJ databases">
        <title>VcLON 2, a peroxisomal LON protease, is involved in abiotic stress tolerance in blueberry.</title>
        <authorList>
            <person name="Yu K."/>
            <person name="Chen W."/>
            <person name="Ye M."/>
            <person name="Guo W."/>
        </authorList>
    </citation>
    <scope>NUCLEOTIDE SEQUENCE</scope>
</reference>
<evidence type="ECO:0000256" key="5">
    <source>
        <dbReference type="ARBA" id="ARBA00022825"/>
    </source>
</evidence>
<evidence type="ECO:0000256" key="12">
    <source>
        <dbReference type="PROSITE-ProRule" id="PRU01122"/>
    </source>
</evidence>
<feature type="domain" description="Lon N-terminal" evidence="15">
    <location>
        <begin position="11"/>
        <end position="256"/>
    </location>
</feature>
<evidence type="ECO:0000256" key="3">
    <source>
        <dbReference type="ARBA" id="ARBA00022741"/>
    </source>
</evidence>
<dbReference type="PANTHER" id="PTHR10046">
    <property type="entry name" value="ATP DEPENDENT LON PROTEASE FAMILY MEMBER"/>
    <property type="match status" value="1"/>
</dbReference>
<feature type="short sequence motif" description="Microbody targeting signal" evidence="8">
    <location>
        <begin position="886"/>
        <end position="888"/>
    </location>
</feature>
<dbReference type="InterPro" id="IPR008269">
    <property type="entry name" value="Lon_proteolytic"/>
</dbReference>
<feature type="binding site" evidence="8 11">
    <location>
        <begin position="409"/>
        <end position="416"/>
    </location>
    <ligand>
        <name>ATP</name>
        <dbReference type="ChEBI" id="CHEBI:30616"/>
    </ligand>
</feature>